<gene>
    <name evidence="1" type="ORF">CHCC15381_3445</name>
</gene>
<comment type="caution">
    <text evidence="1">The sequence shown here is derived from an EMBL/GenBank/DDBJ whole genome shotgun (WGS) entry which is preliminary data.</text>
</comment>
<dbReference type="EMBL" id="NILF01000062">
    <property type="protein sequence ID" value="TWL35002.1"/>
    <property type="molecule type" value="Genomic_DNA"/>
</dbReference>
<dbReference type="GeneID" id="62105712"/>
<evidence type="ECO:0000313" key="2">
    <source>
        <dbReference type="Proteomes" id="UP000429980"/>
    </source>
</evidence>
<accession>A0ABY3FRT8</accession>
<proteinExistence type="predicted"/>
<keyword evidence="2" id="KW-1185">Reference proteome</keyword>
<organism evidence="1 2">
    <name type="scientific">Bacillus paralicheniformis</name>
    <dbReference type="NCBI Taxonomy" id="1648923"/>
    <lineage>
        <taxon>Bacteria</taxon>
        <taxon>Bacillati</taxon>
        <taxon>Bacillota</taxon>
        <taxon>Bacilli</taxon>
        <taxon>Bacillales</taxon>
        <taxon>Bacillaceae</taxon>
        <taxon>Bacillus</taxon>
    </lineage>
</organism>
<dbReference type="RefSeq" id="WP_164468295.1">
    <property type="nucleotide sequence ID" value="NZ_AP023088.1"/>
</dbReference>
<dbReference type="Proteomes" id="UP000429980">
    <property type="component" value="Unassembled WGS sequence"/>
</dbReference>
<sequence>MAENSRLARFGLLPADRPPTQFFRFQGAGRSRLFYVSIPLAADFQCNR</sequence>
<name>A0ABY3FRT8_9BACI</name>
<reference evidence="1 2" key="1">
    <citation type="submission" date="2019-06" db="EMBL/GenBank/DDBJ databases">
        <title>Genome sequence analysis of &gt;100 Bacillus licheniformis strains suggests intrinsic resistance to this species.</title>
        <authorList>
            <person name="Wels M."/>
            <person name="Siezen R.J."/>
            <person name="Johansen E."/>
            <person name="Stuer-Lauridsen B."/>
            <person name="Bjerre K."/>
            <person name="Nielsen B.K.K."/>
        </authorList>
    </citation>
    <scope>NUCLEOTIDE SEQUENCE [LARGE SCALE GENOMIC DNA]</scope>
    <source>
        <strain evidence="1 2">BAC-15381</strain>
    </source>
</reference>
<evidence type="ECO:0000313" key="1">
    <source>
        <dbReference type="EMBL" id="TWL35002.1"/>
    </source>
</evidence>
<protein>
    <submittedName>
        <fullName evidence="1">Uncharacterized protein</fullName>
    </submittedName>
</protein>